<organism evidence="1 2">
    <name type="scientific">Candidatus Bartonella washoeensis Sb944nv</name>
    <dbReference type="NCBI Taxonomy" id="1094563"/>
    <lineage>
        <taxon>Bacteria</taxon>
        <taxon>Pseudomonadati</taxon>
        <taxon>Pseudomonadota</taxon>
        <taxon>Alphaproteobacteria</taxon>
        <taxon>Hyphomicrobiales</taxon>
        <taxon>Bartonellaceae</taxon>
        <taxon>Bartonella</taxon>
    </lineage>
</organism>
<evidence type="ECO:0000313" key="2">
    <source>
        <dbReference type="Proteomes" id="UP000008947"/>
    </source>
</evidence>
<dbReference type="AlphaFoldDB" id="J0YUK9"/>
<protein>
    <submittedName>
        <fullName evidence="1">Uncharacterized protein</fullName>
    </submittedName>
</protein>
<dbReference type="EMBL" id="AILU01000033">
    <property type="protein sequence ID" value="EJF78673.1"/>
    <property type="molecule type" value="Genomic_DNA"/>
</dbReference>
<proteinExistence type="predicted"/>
<dbReference type="Proteomes" id="UP000008947">
    <property type="component" value="Unassembled WGS sequence"/>
</dbReference>
<accession>J0YUK9</accession>
<dbReference type="HOGENOM" id="CLU_2822412_0_0_5"/>
<evidence type="ECO:0000313" key="1">
    <source>
        <dbReference type="EMBL" id="EJF78673.1"/>
    </source>
</evidence>
<name>J0YUK9_9HYPH</name>
<comment type="caution">
    <text evidence="1">The sequence shown here is derived from an EMBL/GenBank/DDBJ whole genome shotgun (WGS) entry which is preliminary data.</text>
</comment>
<keyword evidence="2" id="KW-1185">Reference proteome</keyword>
<gene>
    <name evidence="1" type="ORF">MCQ_01052</name>
</gene>
<sequence>MNAIRFSAFKSSYAASIKIIYSYVTGGIGVWIKVIEKGVNIFLMDRFNARVYATLGVAKAKYKIFF</sequence>
<reference evidence="1 2" key="1">
    <citation type="submission" date="2012-03" db="EMBL/GenBank/DDBJ databases">
        <title>The Genome Sequence of Bartonella washoensis Sb944nv.</title>
        <authorList>
            <consortium name="The Broad Institute Genome Sequencing Platform"/>
            <consortium name="The Broad Institute Genome Sequencing Center for Infectious Disease"/>
            <person name="Feldgarden M."/>
            <person name="Kirby J."/>
            <person name="Kosoy M."/>
            <person name="Birtles R."/>
            <person name="Probert W.S."/>
            <person name="Chiaraviglio L."/>
            <person name="Young S.K."/>
            <person name="Zeng Q."/>
            <person name="Gargeya S."/>
            <person name="Fitzgerald M."/>
            <person name="Haas B."/>
            <person name="Abouelleil A."/>
            <person name="Alvarado L."/>
            <person name="Arachchi H.M."/>
            <person name="Berlin A."/>
            <person name="Chapman S.B."/>
            <person name="Gearin G."/>
            <person name="Goldberg J."/>
            <person name="Griggs A."/>
            <person name="Gujja S."/>
            <person name="Hansen M."/>
            <person name="Heiman D."/>
            <person name="Howarth C."/>
            <person name="Larimer J."/>
            <person name="Lui A."/>
            <person name="MacDonald P.J.P."/>
            <person name="McCowen C."/>
            <person name="Montmayeur A."/>
            <person name="Murphy C."/>
            <person name="Neiman D."/>
            <person name="Pearson M."/>
            <person name="Priest M."/>
            <person name="Roberts A."/>
            <person name="Saif S."/>
            <person name="Shea T."/>
            <person name="Sisk P."/>
            <person name="Stolte C."/>
            <person name="Sykes S."/>
            <person name="Wortman J."/>
            <person name="Nusbaum C."/>
            <person name="Birren B."/>
        </authorList>
    </citation>
    <scope>NUCLEOTIDE SEQUENCE [LARGE SCALE GENOMIC DNA]</scope>
    <source>
        <strain evidence="1 2">Sb944nv</strain>
    </source>
</reference>